<dbReference type="Proteomes" id="UP001152747">
    <property type="component" value="Unassembled WGS sequence"/>
</dbReference>
<evidence type="ECO:0000313" key="2">
    <source>
        <dbReference type="Proteomes" id="UP001152747"/>
    </source>
</evidence>
<dbReference type="AlphaFoldDB" id="A0A9P1NB38"/>
<keyword evidence="2" id="KW-1185">Reference proteome</keyword>
<evidence type="ECO:0000313" key="1">
    <source>
        <dbReference type="EMBL" id="CAI5454932.1"/>
    </source>
</evidence>
<organism evidence="1 2">
    <name type="scientific">Caenorhabditis angaria</name>
    <dbReference type="NCBI Taxonomy" id="860376"/>
    <lineage>
        <taxon>Eukaryota</taxon>
        <taxon>Metazoa</taxon>
        <taxon>Ecdysozoa</taxon>
        <taxon>Nematoda</taxon>
        <taxon>Chromadorea</taxon>
        <taxon>Rhabditida</taxon>
        <taxon>Rhabditina</taxon>
        <taxon>Rhabditomorpha</taxon>
        <taxon>Rhabditoidea</taxon>
        <taxon>Rhabditidae</taxon>
        <taxon>Peloderinae</taxon>
        <taxon>Caenorhabditis</taxon>
    </lineage>
</organism>
<accession>A0A9P1NB38</accession>
<name>A0A9P1NB38_9PELO</name>
<protein>
    <submittedName>
        <fullName evidence="1">Uncharacterized protein</fullName>
    </submittedName>
</protein>
<comment type="caution">
    <text evidence="1">The sequence shown here is derived from an EMBL/GenBank/DDBJ whole genome shotgun (WGS) entry which is preliminary data.</text>
</comment>
<gene>
    <name evidence="1" type="ORF">CAMP_LOCUS17569</name>
</gene>
<sequence length="109" mass="12536">MNSSLRSAERIYTTKSVSFEEDTWPWYQKVAQKCRKLGKRSRRFYKWCCNKVLDCLIFILTDDEEEVKDSSEPVLVLATRRSSTSGDAGSIIRQHRVSVDADSIVSINV</sequence>
<proteinExistence type="predicted"/>
<reference evidence="1" key="1">
    <citation type="submission" date="2022-11" db="EMBL/GenBank/DDBJ databases">
        <authorList>
            <person name="Kikuchi T."/>
        </authorList>
    </citation>
    <scope>NUCLEOTIDE SEQUENCE</scope>
    <source>
        <strain evidence="1">PS1010</strain>
    </source>
</reference>
<dbReference type="EMBL" id="CANHGI010000006">
    <property type="protein sequence ID" value="CAI5454932.1"/>
    <property type="molecule type" value="Genomic_DNA"/>
</dbReference>